<dbReference type="EMBL" id="KV582084">
    <property type="protein sequence ID" value="OPL33641.1"/>
    <property type="molecule type" value="Genomic_DNA"/>
</dbReference>
<comment type="similarity">
    <text evidence="2 12">Belongs to the two pore domain potassium channel (TC 1.A.1.8) family.</text>
</comment>
<evidence type="ECO:0000256" key="3">
    <source>
        <dbReference type="ARBA" id="ARBA00022448"/>
    </source>
</evidence>
<reference evidence="15 16" key="1">
    <citation type="journal article" date="2016" name="PLoS ONE">
        <title>A First Insight into the Genome of the Filter-Feeder Mussel Mytilus galloprovincialis.</title>
        <authorList>
            <person name="Murgarella M."/>
            <person name="Puiu D."/>
            <person name="Novoa B."/>
            <person name="Figueras A."/>
            <person name="Posada D."/>
            <person name="Canchaya C."/>
        </authorList>
    </citation>
    <scope>NUCLEOTIDE SEQUENCE [LARGE SCALE GENOMIC DNA]</scope>
    <source>
        <tissue evidence="15">Muscle</tissue>
    </source>
</reference>
<evidence type="ECO:0000313" key="16">
    <source>
        <dbReference type="Proteomes" id="UP000266721"/>
    </source>
</evidence>
<keyword evidence="9 12" id="KW-0406">Ion transport</keyword>
<keyword evidence="5 12" id="KW-0812">Transmembrane</keyword>
<keyword evidence="7" id="KW-0630">Potassium</keyword>
<dbReference type="FunFam" id="1.10.287.70:FF:000090">
    <property type="entry name" value="two pore potassium channel protein sup-9"/>
    <property type="match status" value="1"/>
</dbReference>
<dbReference type="PANTHER" id="PTHR11003:SF291">
    <property type="entry name" value="IP11374P"/>
    <property type="match status" value="1"/>
</dbReference>
<evidence type="ECO:0000256" key="13">
    <source>
        <dbReference type="SAM" id="Phobius"/>
    </source>
</evidence>
<dbReference type="GO" id="GO:0022841">
    <property type="term" value="F:potassium ion leak channel activity"/>
    <property type="evidence" value="ECO:0007669"/>
    <property type="project" value="TreeGrafter"/>
</dbReference>
<dbReference type="InterPro" id="IPR003092">
    <property type="entry name" value="2pore_dom_K_chnl_TASK"/>
</dbReference>
<dbReference type="GO" id="GO:0015271">
    <property type="term" value="F:outward rectifier potassium channel activity"/>
    <property type="evidence" value="ECO:0007669"/>
    <property type="project" value="TreeGrafter"/>
</dbReference>
<dbReference type="PRINTS" id="PR01095">
    <property type="entry name" value="TASKCHANNEL"/>
</dbReference>
<feature type="transmembrane region" description="Helical" evidence="13">
    <location>
        <begin position="133"/>
        <end position="150"/>
    </location>
</feature>
<feature type="transmembrane region" description="Helical" evidence="13">
    <location>
        <begin position="245"/>
        <end position="272"/>
    </location>
</feature>
<keyword evidence="6" id="KW-0631">Potassium channel</keyword>
<protein>
    <submittedName>
        <fullName evidence="15">Two sup-9-like pore potassium channel protein</fullName>
    </submittedName>
</protein>
<proteinExistence type="inferred from homology"/>
<dbReference type="PIRSF" id="PIRSF038061">
    <property type="entry name" value="K_channel_subfamily_K_type"/>
    <property type="match status" value="1"/>
</dbReference>
<evidence type="ECO:0000313" key="15">
    <source>
        <dbReference type="EMBL" id="OPL33641.1"/>
    </source>
</evidence>
<evidence type="ECO:0000256" key="8">
    <source>
        <dbReference type="ARBA" id="ARBA00022989"/>
    </source>
</evidence>
<keyword evidence="11 12" id="KW-0407">Ion channel</keyword>
<dbReference type="Pfam" id="PF07885">
    <property type="entry name" value="Ion_trans_2"/>
    <property type="match status" value="2"/>
</dbReference>
<evidence type="ECO:0000256" key="11">
    <source>
        <dbReference type="ARBA" id="ARBA00023303"/>
    </source>
</evidence>
<name>A0A3L5TUN5_MYTGA</name>
<dbReference type="InterPro" id="IPR013099">
    <property type="entry name" value="K_chnl_dom"/>
</dbReference>
<dbReference type="AlphaFoldDB" id="A0A3L5TUN5"/>
<keyword evidence="3 12" id="KW-0813">Transport</keyword>
<feature type="domain" description="Potassium channel" evidence="14">
    <location>
        <begin position="101"/>
        <end position="157"/>
    </location>
</feature>
<dbReference type="GO" id="GO:0005886">
    <property type="term" value="C:plasma membrane"/>
    <property type="evidence" value="ECO:0007669"/>
    <property type="project" value="TreeGrafter"/>
</dbReference>
<dbReference type="PRINTS" id="PR01333">
    <property type="entry name" value="2POREKCHANEL"/>
</dbReference>
<evidence type="ECO:0000256" key="10">
    <source>
        <dbReference type="ARBA" id="ARBA00023136"/>
    </source>
</evidence>
<dbReference type="InterPro" id="IPR003280">
    <property type="entry name" value="2pore_dom_K_chnl"/>
</dbReference>
<dbReference type="GO" id="GO:0030322">
    <property type="term" value="P:stabilization of membrane potential"/>
    <property type="evidence" value="ECO:0007669"/>
    <property type="project" value="TreeGrafter"/>
</dbReference>
<evidence type="ECO:0000256" key="6">
    <source>
        <dbReference type="ARBA" id="ARBA00022826"/>
    </source>
</evidence>
<feature type="transmembrane region" description="Helical" evidence="13">
    <location>
        <begin position="103"/>
        <end position="121"/>
    </location>
</feature>
<dbReference type="Gene3D" id="1.10.287.70">
    <property type="match status" value="1"/>
</dbReference>
<comment type="caution">
    <text evidence="15">The sequence shown here is derived from an EMBL/GenBank/DDBJ whole genome shotgun (WGS) entry which is preliminary data.</text>
</comment>
<feature type="non-terminal residue" evidence="15">
    <location>
        <position position="1"/>
    </location>
</feature>
<dbReference type="Proteomes" id="UP000266721">
    <property type="component" value="Unassembled WGS sequence"/>
</dbReference>
<keyword evidence="10 13" id="KW-0472">Membrane</keyword>
<evidence type="ECO:0000256" key="2">
    <source>
        <dbReference type="ARBA" id="ARBA00006666"/>
    </source>
</evidence>
<organism evidence="15 16">
    <name type="scientific">Mytilus galloprovincialis</name>
    <name type="common">Mediterranean mussel</name>
    <dbReference type="NCBI Taxonomy" id="29158"/>
    <lineage>
        <taxon>Eukaryota</taxon>
        <taxon>Metazoa</taxon>
        <taxon>Spiralia</taxon>
        <taxon>Lophotrochozoa</taxon>
        <taxon>Mollusca</taxon>
        <taxon>Bivalvia</taxon>
        <taxon>Autobranchia</taxon>
        <taxon>Pteriomorphia</taxon>
        <taxon>Mytilida</taxon>
        <taxon>Mytiloidea</taxon>
        <taxon>Mytilidae</taxon>
        <taxon>Mytilinae</taxon>
        <taxon>Mytilus</taxon>
    </lineage>
</organism>
<dbReference type="SUPFAM" id="SSF81324">
    <property type="entry name" value="Voltage-gated potassium channels"/>
    <property type="match status" value="2"/>
</dbReference>
<gene>
    <name evidence="15" type="ORF">AM593_03894</name>
</gene>
<sequence>MQLTDELAIVKIQVFKLQAENQKMEMKRQNVRTLSLVVCTFTYLLIGAAVFDALESEYEVENRRKLKNETQAIIDKFNITPEHFEKIRYNVIKSRPYQAGTQWKFPGALYFSLVVVALIGYGHSTPKTVWGKLFCMTYALVGIPLCMIMFQNVGERLNTFVTYLLKQIKKCFRMKNTEVSQTDLIFITTNLSTVIITAGALMFSHFEGWRYINSLYYCFITLTTIGFGDYVALQKNNMLQEKPHYVALSVIFILFGLAVISASMNLLVLRFLTLNAEDERRDELQAAAAAQNAVHLEGDVITGNSTVVGNAQEQPEFQEVVSVCSCSCYKWRSPRDKIYNSTVNSNHVSSFVPNSSFAKEDTNSETDSFLVWQRSKRASL</sequence>
<keyword evidence="8 13" id="KW-1133">Transmembrane helix</keyword>
<evidence type="ECO:0000256" key="4">
    <source>
        <dbReference type="ARBA" id="ARBA00022538"/>
    </source>
</evidence>
<evidence type="ECO:0000256" key="7">
    <source>
        <dbReference type="ARBA" id="ARBA00022958"/>
    </source>
</evidence>
<keyword evidence="16" id="KW-1185">Reference proteome</keyword>
<accession>A0A3L5TUN5</accession>
<feature type="domain" description="Potassium channel" evidence="14">
    <location>
        <begin position="193"/>
        <end position="268"/>
    </location>
</feature>
<evidence type="ECO:0000259" key="14">
    <source>
        <dbReference type="Pfam" id="PF07885"/>
    </source>
</evidence>
<comment type="subcellular location">
    <subcellularLocation>
        <location evidence="1">Membrane</location>
        <topology evidence="1">Multi-pass membrane protein</topology>
    </subcellularLocation>
</comment>
<dbReference type="SMR" id="A0A3L5TUN5"/>
<evidence type="ECO:0000256" key="12">
    <source>
        <dbReference type="RuleBase" id="RU003857"/>
    </source>
</evidence>
<feature type="transmembrane region" description="Helical" evidence="13">
    <location>
        <begin position="184"/>
        <end position="203"/>
    </location>
</feature>
<evidence type="ECO:0000256" key="1">
    <source>
        <dbReference type="ARBA" id="ARBA00004141"/>
    </source>
</evidence>
<evidence type="ECO:0000256" key="5">
    <source>
        <dbReference type="ARBA" id="ARBA00022692"/>
    </source>
</evidence>
<dbReference type="PANTHER" id="PTHR11003">
    <property type="entry name" value="POTASSIUM CHANNEL, SUBFAMILY K"/>
    <property type="match status" value="1"/>
</dbReference>
<keyword evidence="4" id="KW-0633">Potassium transport</keyword>
<feature type="transmembrane region" description="Helical" evidence="13">
    <location>
        <begin position="33"/>
        <end position="51"/>
    </location>
</feature>
<feature type="transmembrane region" description="Helical" evidence="13">
    <location>
        <begin position="215"/>
        <end position="233"/>
    </location>
</feature>
<evidence type="ECO:0000256" key="9">
    <source>
        <dbReference type="ARBA" id="ARBA00023065"/>
    </source>
</evidence>